<organism evidence="1 2">
    <name type="scientific">Sphaerimonospora cavernae</name>
    <dbReference type="NCBI Taxonomy" id="1740611"/>
    <lineage>
        <taxon>Bacteria</taxon>
        <taxon>Bacillati</taxon>
        <taxon>Actinomycetota</taxon>
        <taxon>Actinomycetes</taxon>
        <taxon>Streptosporangiales</taxon>
        <taxon>Streptosporangiaceae</taxon>
        <taxon>Sphaerimonospora</taxon>
    </lineage>
</organism>
<dbReference type="EMBL" id="JBHMQT010000070">
    <property type="protein sequence ID" value="MFC0866223.1"/>
    <property type="molecule type" value="Genomic_DNA"/>
</dbReference>
<evidence type="ECO:0000313" key="1">
    <source>
        <dbReference type="EMBL" id="MFC0866223.1"/>
    </source>
</evidence>
<protein>
    <submittedName>
        <fullName evidence="1">Uncharacterized protein</fullName>
    </submittedName>
</protein>
<reference evidence="1 2" key="1">
    <citation type="submission" date="2024-09" db="EMBL/GenBank/DDBJ databases">
        <authorList>
            <person name="Sun Q."/>
            <person name="Mori K."/>
        </authorList>
    </citation>
    <scope>NUCLEOTIDE SEQUENCE [LARGE SCALE GENOMIC DNA]</scope>
    <source>
        <strain evidence="1 2">TBRC 1851</strain>
    </source>
</reference>
<evidence type="ECO:0000313" key="2">
    <source>
        <dbReference type="Proteomes" id="UP001589870"/>
    </source>
</evidence>
<dbReference type="RefSeq" id="WP_394304219.1">
    <property type="nucleotide sequence ID" value="NZ_JBHMQT010000070.1"/>
</dbReference>
<comment type="caution">
    <text evidence="1">The sequence shown here is derived from an EMBL/GenBank/DDBJ whole genome shotgun (WGS) entry which is preliminary data.</text>
</comment>
<gene>
    <name evidence="1" type="ORF">ACFHYQ_28390</name>
</gene>
<proteinExistence type="predicted"/>
<sequence length="154" mass="16966">MDIGEVDLTHLRISKTGEHDVSLTPVPGGEVMLPAPSGESSAAAEPEMTSLHALIAAVNDKYGLGLSEADQIWVEQQFQEAVGNESLKVAALVNDEANFGEVFADHLEKVVVDRHTGNTNLVQRFFDDSLFRSRITDLGRKQVYRMIRESNDLE</sequence>
<name>A0ABV6UDL9_9ACTN</name>
<dbReference type="Proteomes" id="UP001589870">
    <property type="component" value="Unassembled WGS sequence"/>
</dbReference>
<accession>A0ABV6UDL9</accession>
<keyword evidence="2" id="KW-1185">Reference proteome</keyword>